<organism evidence="7 8">
    <name type="scientific">Synechococcus elongatus PCC 11801</name>
    <dbReference type="NCBI Taxonomy" id="2219813"/>
    <lineage>
        <taxon>Bacteria</taxon>
        <taxon>Bacillati</taxon>
        <taxon>Cyanobacteriota</taxon>
        <taxon>Cyanophyceae</taxon>
        <taxon>Synechococcales</taxon>
        <taxon>Synechococcaceae</taxon>
        <taxon>Synechococcus</taxon>
    </lineage>
</organism>
<evidence type="ECO:0000256" key="6">
    <source>
        <dbReference type="SAM" id="Phobius"/>
    </source>
</evidence>
<dbReference type="PIRSF" id="PIRSF032178">
    <property type="entry name" value="UCP032178"/>
    <property type="match status" value="1"/>
</dbReference>
<evidence type="ECO:0000256" key="5">
    <source>
        <dbReference type="ARBA" id="ARBA00023136"/>
    </source>
</evidence>
<evidence type="ECO:0000313" key="8">
    <source>
        <dbReference type="Proteomes" id="UP000267249"/>
    </source>
</evidence>
<keyword evidence="4 6" id="KW-1133">Transmembrane helix</keyword>
<gene>
    <name evidence="7" type="ORF">DOP62_12320</name>
</gene>
<reference evidence="7 8" key="1">
    <citation type="journal article" date="2018" name="Sci. Rep.">
        <title>Genome Features and Biochemical Characteristics of a Robust, Fast Growing and Naturally Transformable Cyanobacterium Synechococcus elongatus PCC 11801 Isolated from India.</title>
        <authorList>
            <person name="Jaiswal D."/>
            <person name="Sengupta A."/>
            <person name="Sohoni S."/>
            <person name="Sengupta S."/>
            <person name="Phadnavis A.G."/>
            <person name="Pakrasi H.B."/>
            <person name="Wangikar P.P."/>
        </authorList>
    </citation>
    <scope>NUCLEOTIDE SEQUENCE [LARGE SCALE GENOMIC DNA]</scope>
    <source>
        <strain evidence="7 8">PCC 11801</strain>
    </source>
</reference>
<dbReference type="Pfam" id="PF04286">
    <property type="entry name" value="DUF445"/>
    <property type="match status" value="1"/>
</dbReference>
<dbReference type="Proteomes" id="UP000267249">
    <property type="component" value="Chromosome"/>
</dbReference>
<protein>
    <submittedName>
        <fullName evidence="7">DUF445 family protein</fullName>
    </submittedName>
</protein>
<comment type="similarity">
    <text evidence="2">Belongs to the UPF0754 family.</text>
</comment>
<dbReference type="InterPro" id="IPR016991">
    <property type="entry name" value="UCP032178"/>
</dbReference>
<feature type="transmembrane region" description="Helical" evidence="6">
    <location>
        <begin position="386"/>
        <end position="408"/>
    </location>
</feature>
<sequence>MDGRTLGMWLLPPVVGGIIGYFTNDLAIRMLFRPYHPILIGGWRLPFTPGLIPANQGRLARRIADAILGSLLTPDALHDLARRLLELPRLEAAIAWLVALLLERLREIRDPRSIEVAADVLRDLAGSALPRWLRAIVRQRQSLDAQIDRWFDTQLLSQKLGPKQAQQLGDWLLEGAFPPDQIRRVALDFLTDQNIRNLDRIVRDRTRGTDWVIANLFGVQSSLQRLRQFLREQPEAGDAVIAELSQRLALRQQLSQALQTFQLTDLPQTTLNDLRIQLRQGLRQWLDQDGLALLEEALEGLDWTGAARALLDRLRTAVISEAAIAAFSHEVALILDQRLEHELEDLVAAALPVLALDDLIISRVEATPAADLEAAIQGIVRSELQAIVNIGGVLGVLLGFVQSLINYWS</sequence>
<dbReference type="EMBL" id="CP030139">
    <property type="protein sequence ID" value="AZB73388.1"/>
    <property type="molecule type" value="Genomic_DNA"/>
</dbReference>
<keyword evidence="5 6" id="KW-0472">Membrane</keyword>
<evidence type="ECO:0000256" key="2">
    <source>
        <dbReference type="ARBA" id="ARBA00008053"/>
    </source>
</evidence>
<evidence type="ECO:0000256" key="1">
    <source>
        <dbReference type="ARBA" id="ARBA00004308"/>
    </source>
</evidence>
<dbReference type="AlphaFoldDB" id="A0AAN1QQ01"/>
<evidence type="ECO:0000256" key="4">
    <source>
        <dbReference type="ARBA" id="ARBA00022989"/>
    </source>
</evidence>
<evidence type="ECO:0000256" key="3">
    <source>
        <dbReference type="ARBA" id="ARBA00022692"/>
    </source>
</evidence>
<dbReference type="RefSeq" id="WP_208674179.1">
    <property type="nucleotide sequence ID" value="NZ_CP030139.2"/>
</dbReference>
<dbReference type="GO" id="GO:0012505">
    <property type="term" value="C:endomembrane system"/>
    <property type="evidence" value="ECO:0007669"/>
    <property type="project" value="UniProtKB-SubCell"/>
</dbReference>
<dbReference type="PANTHER" id="PTHR35791">
    <property type="entry name" value="UPF0754 MEMBRANE PROTEIN YHEB"/>
    <property type="match status" value="1"/>
</dbReference>
<accession>A0AAN1QQ01</accession>
<comment type="subcellular location">
    <subcellularLocation>
        <location evidence="1">Endomembrane system</location>
    </subcellularLocation>
</comment>
<proteinExistence type="inferred from homology"/>
<evidence type="ECO:0000313" key="7">
    <source>
        <dbReference type="EMBL" id="AZB73388.1"/>
    </source>
</evidence>
<name>A0AAN1QQ01_SYNEL</name>
<keyword evidence="3 6" id="KW-0812">Transmembrane</keyword>
<dbReference type="PANTHER" id="PTHR35791:SF1">
    <property type="entry name" value="UPF0754 MEMBRANE PROTEIN YHEB"/>
    <property type="match status" value="1"/>
</dbReference>
<dbReference type="InterPro" id="IPR007383">
    <property type="entry name" value="DUF445"/>
</dbReference>